<sequence>MDDYGLNYSILSITAPGVNFLASKPKKAQALARQLNHILYNYTQTHPTKLGALCLLPLPNVKHALAEINYCLDELHFAGVGLYTNYNGLYLGDETLDPVFHALNERNATVFVHPTTPGCHAATLGYGGPLTEYPFDTVRAVENMLLTGQRQRYPNVTMIFPHGGGAIPYLAGRIAGVATLDELGALDPGYTVAQLRGYYFDTAAAYSAIQLQALRAFGGVGRIVTGTDFPYVPVNQAKPGLASIQVNGGFNSSEMGMINNGNALSIFPRVRDRLGLFPRHAMHGCMPACKRVQLLRTKTSHLPLRASVSVSLHLPKSKTSQAIQRYQYFDMISKATLALLLLSVYLLRLITNRFKSGLRDIPGPTLAKYTRLWKLYSVWKGNHHTTEISLHRKYGPLVRIGPNHISVGDPAAIPIIYGLNQGFTKTGFYPIQSISWDKKPQMNLFSTRDEAFHRSQKRPVANAYSMTSLLEMEDAIDSCTHLFMDRLRAFAAHKRPVDLGTWLQYYAFDVIGEVTFAKKLGFLEEGRDVDAMMESIQGILRYASLCGQVPDAHPFLLGNPLFPIFVPSMESWNQVLQFTLKVLHARGSLGKDEENMHEQSPDEGKDQLSRWLAIHRSDPAKLSKRDIIVHTSTNVFAGSDTTAIALRAIFYFLLRHPSVLAKAQKEIDAANAQGQFSDPISYRESVTHLPYLAAVFKEAMRLHPSVGLILERHVPRQGASIAGKHIPGGTVVGINAWVLHHNPAVYPNPEAFVPERWLDSSPAALKAMEQSFFAFGAGARTCIGKNISLMEMHKIVPQILREFDVRLCAPELEWKTRNVWFVQQEGLSKLLRLRDTCLLAQRQHPRFHHLDQPLDMLPRIHEPTLQPDTLQHDLYIRHLDIPPVPAHDNAPPERPQRTHARSQQRTRRDRRRREIQIRIRALTTRRLAEQLTIPCRIIRDRHRSQPVPTRSVDAPQRGESAGIPPRRDDSSTHRQRHAHRRTAKPPRSRRHDDNLARPDIHLGQPAKRHQKHGHQGQLRGGVPHAPHEDVLVEREEILQREARILGVRGVAPLAVHQFLGCGRPAVQAVQDRGGGRVPCADGCVAEDELAGRQGDGVRADFADAADGTVARGHGQGEWVGTCAVEHFVHVGDYVGGENADHG</sequence>
<dbReference type="Gene3D" id="1.10.630.10">
    <property type="entry name" value="Cytochrome P450"/>
    <property type="match status" value="1"/>
</dbReference>
<evidence type="ECO:0000256" key="1">
    <source>
        <dbReference type="ARBA" id="ARBA00001971"/>
    </source>
</evidence>
<accession>Q0CZ06</accession>
<keyword evidence="5" id="KW-0560">Oxidoreductase</keyword>
<reference evidence="12" key="1">
    <citation type="submission" date="2005-09" db="EMBL/GenBank/DDBJ databases">
        <title>Annotation of the Aspergillus terreus NIH2624 genome.</title>
        <authorList>
            <person name="Birren B.W."/>
            <person name="Lander E.S."/>
            <person name="Galagan J.E."/>
            <person name="Nusbaum C."/>
            <person name="Devon K."/>
            <person name="Henn M."/>
            <person name="Ma L.-J."/>
            <person name="Jaffe D.B."/>
            <person name="Butler J."/>
            <person name="Alvarez P."/>
            <person name="Gnerre S."/>
            <person name="Grabherr M."/>
            <person name="Kleber M."/>
            <person name="Mauceli E.W."/>
            <person name="Brockman W."/>
            <person name="Rounsley S."/>
            <person name="Young S.K."/>
            <person name="LaButti K."/>
            <person name="Pushparaj V."/>
            <person name="DeCaprio D."/>
            <person name="Crawford M."/>
            <person name="Koehrsen M."/>
            <person name="Engels R."/>
            <person name="Montgomery P."/>
            <person name="Pearson M."/>
            <person name="Howarth C."/>
            <person name="Larson L."/>
            <person name="Luoma S."/>
            <person name="White J."/>
            <person name="Alvarado L."/>
            <person name="Kodira C.D."/>
            <person name="Zeng Q."/>
            <person name="Oleary S."/>
            <person name="Yandava C."/>
            <person name="Denning D.W."/>
            <person name="Nierman W.C."/>
            <person name="Milne T."/>
            <person name="Madden K."/>
        </authorList>
    </citation>
    <scope>NUCLEOTIDE SEQUENCE [LARGE SCALE GENOMIC DNA]</scope>
    <source>
        <strain evidence="12">NIH 2624 / FGSC A1156</strain>
    </source>
</reference>
<dbReference type="PROSITE" id="PS00086">
    <property type="entry name" value="CYTOCHROME_P450"/>
    <property type="match status" value="1"/>
</dbReference>
<evidence type="ECO:0000259" key="10">
    <source>
        <dbReference type="Pfam" id="PF04909"/>
    </source>
</evidence>
<dbReference type="AlphaFoldDB" id="Q0CZ06"/>
<dbReference type="InterPro" id="IPR017972">
    <property type="entry name" value="Cyt_P450_CS"/>
</dbReference>
<dbReference type="PANTHER" id="PTHR24305">
    <property type="entry name" value="CYTOCHROME P450"/>
    <property type="match status" value="1"/>
</dbReference>
<dbReference type="VEuPathDB" id="FungiDB:ATEG_01078"/>
<evidence type="ECO:0000256" key="4">
    <source>
        <dbReference type="ARBA" id="ARBA00022723"/>
    </source>
</evidence>
<keyword evidence="6 8" id="KW-0408">Iron</keyword>
<dbReference type="InterPro" id="IPR001128">
    <property type="entry name" value="Cyt_P450"/>
</dbReference>
<proteinExistence type="inferred from homology"/>
<feature type="compositionally biased region" description="Basic residues" evidence="9">
    <location>
        <begin position="973"/>
        <end position="989"/>
    </location>
</feature>
<feature type="binding site" description="axial binding residue" evidence="8">
    <location>
        <position position="782"/>
    </location>
    <ligand>
        <name>heme</name>
        <dbReference type="ChEBI" id="CHEBI:30413"/>
    </ligand>
    <ligandPart>
        <name>Fe</name>
        <dbReference type="ChEBI" id="CHEBI:18248"/>
    </ligandPart>
</feature>
<dbReference type="EMBL" id="CH476595">
    <property type="protein sequence ID" value="EAU37835.1"/>
    <property type="molecule type" value="Genomic_DNA"/>
</dbReference>
<dbReference type="GO" id="GO:0004497">
    <property type="term" value="F:monooxygenase activity"/>
    <property type="evidence" value="ECO:0007669"/>
    <property type="project" value="UniProtKB-KW"/>
</dbReference>
<dbReference type="HOGENOM" id="CLU_277561_0_0_1"/>
<dbReference type="InterPro" id="IPR002401">
    <property type="entry name" value="Cyt_P450_E_grp-I"/>
</dbReference>
<dbReference type="Proteomes" id="UP000007963">
    <property type="component" value="Unassembled WGS sequence"/>
</dbReference>
<name>Q0CZ06_ASPTN</name>
<dbReference type="GeneID" id="4315604"/>
<dbReference type="InterPro" id="IPR050121">
    <property type="entry name" value="Cytochrome_P450_monoxygenase"/>
</dbReference>
<dbReference type="FunFam" id="1.10.630.10:FF:000050">
    <property type="entry name" value="Cytochrome P450 monooxygenase"/>
    <property type="match status" value="1"/>
</dbReference>
<dbReference type="SUPFAM" id="SSF51556">
    <property type="entry name" value="Metallo-dependent hydrolases"/>
    <property type="match status" value="1"/>
</dbReference>
<dbReference type="OMA" id="CAPELEW"/>
<dbReference type="PRINTS" id="PR00463">
    <property type="entry name" value="EP450I"/>
</dbReference>
<dbReference type="eggNOG" id="KOG4245">
    <property type="taxonomic scope" value="Eukaryota"/>
</dbReference>
<dbReference type="InterPro" id="IPR032466">
    <property type="entry name" value="Metal_Hydrolase"/>
</dbReference>
<dbReference type="eggNOG" id="KOG0158">
    <property type="taxonomic scope" value="Eukaryota"/>
</dbReference>
<dbReference type="Pfam" id="PF00067">
    <property type="entry name" value="p450"/>
    <property type="match status" value="1"/>
</dbReference>
<comment type="similarity">
    <text evidence="2">Belongs to the cytochrome P450 family.</text>
</comment>
<dbReference type="InterPro" id="IPR036396">
    <property type="entry name" value="Cyt_P450_sf"/>
</dbReference>
<dbReference type="SUPFAM" id="SSF48264">
    <property type="entry name" value="Cytochrome P450"/>
    <property type="match status" value="1"/>
</dbReference>
<dbReference type="InterPro" id="IPR006680">
    <property type="entry name" value="Amidohydro-rel"/>
</dbReference>
<evidence type="ECO:0000256" key="2">
    <source>
        <dbReference type="ARBA" id="ARBA00010617"/>
    </source>
</evidence>
<dbReference type="PRINTS" id="PR00385">
    <property type="entry name" value="P450"/>
</dbReference>
<keyword evidence="7" id="KW-0503">Monooxygenase</keyword>
<evidence type="ECO:0000256" key="6">
    <source>
        <dbReference type="ARBA" id="ARBA00023004"/>
    </source>
</evidence>
<evidence type="ECO:0000313" key="11">
    <source>
        <dbReference type="EMBL" id="EAU37835.1"/>
    </source>
</evidence>
<protein>
    <recommendedName>
        <fullName evidence="10">Amidohydrolase-related domain-containing protein</fullName>
    </recommendedName>
</protein>
<dbReference type="GO" id="GO:0016705">
    <property type="term" value="F:oxidoreductase activity, acting on paired donors, with incorporation or reduction of molecular oxygen"/>
    <property type="evidence" value="ECO:0007669"/>
    <property type="project" value="InterPro"/>
</dbReference>
<evidence type="ECO:0000256" key="7">
    <source>
        <dbReference type="ARBA" id="ARBA00023033"/>
    </source>
</evidence>
<dbReference type="GO" id="GO:0020037">
    <property type="term" value="F:heme binding"/>
    <property type="evidence" value="ECO:0007669"/>
    <property type="project" value="InterPro"/>
</dbReference>
<dbReference type="OrthoDB" id="3934656at2759"/>
<dbReference type="STRING" id="341663.Q0CZ06"/>
<dbReference type="GO" id="GO:0005506">
    <property type="term" value="F:iron ion binding"/>
    <property type="evidence" value="ECO:0007669"/>
    <property type="project" value="InterPro"/>
</dbReference>
<gene>
    <name evidence="11" type="ORF">ATEG_01078</name>
</gene>
<evidence type="ECO:0000256" key="3">
    <source>
        <dbReference type="ARBA" id="ARBA00022617"/>
    </source>
</evidence>
<evidence type="ECO:0000313" key="12">
    <source>
        <dbReference type="Proteomes" id="UP000007963"/>
    </source>
</evidence>
<dbReference type="GO" id="GO:0016787">
    <property type="term" value="F:hydrolase activity"/>
    <property type="evidence" value="ECO:0007669"/>
    <property type="project" value="InterPro"/>
</dbReference>
<evidence type="ECO:0000256" key="9">
    <source>
        <dbReference type="SAM" id="MobiDB-lite"/>
    </source>
</evidence>
<feature type="compositionally biased region" description="Basic residues" evidence="9">
    <location>
        <begin position="897"/>
        <end position="911"/>
    </location>
</feature>
<evidence type="ECO:0000256" key="5">
    <source>
        <dbReference type="ARBA" id="ARBA00023002"/>
    </source>
</evidence>
<dbReference type="CDD" id="cd11060">
    <property type="entry name" value="CYP57A1-like"/>
    <property type="match status" value="1"/>
</dbReference>
<comment type="cofactor">
    <cofactor evidence="1 8">
        <name>heme</name>
        <dbReference type="ChEBI" id="CHEBI:30413"/>
    </cofactor>
</comment>
<keyword evidence="4 8" id="KW-0479">Metal-binding</keyword>
<organism evidence="11 12">
    <name type="scientific">Aspergillus terreus (strain NIH 2624 / FGSC A1156)</name>
    <dbReference type="NCBI Taxonomy" id="341663"/>
    <lineage>
        <taxon>Eukaryota</taxon>
        <taxon>Fungi</taxon>
        <taxon>Dikarya</taxon>
        <taxon>Ascomycota</taxon>
        <taxon>Pezizomycotina</taxon>
        <taxon>Eurotiomycetes</taxon>
        <taxon>Eurotiomycetidae</taxon>
        <taxon>Eurotiales</taxon>
        <taxon>Aspergillaceae</taxon>
        <taxon>Aspergillus</taxon>
        <taxon>Aspergillus subgen. Circumdati</taxon>
    </lineage>
</organism>
<keyword evidence="3 8" id="KW-0349">Heme</keyword>
<feature type="compositionally biased region" description="Basic and acidic residues" evidence="9">
    <location>
        <begin position="990"/>
        <end position="1000"/>
    </location>
</feature>
<evidence type="ECO:0000256" key="8">
    <source>
        <dbReference type="PIRSR" id="PIRSR602401-1"/>
    </source>
</evidence>
<feature type="region of interest" description="Disordered" evidence="9">
    <location>
        <begin position="881"/>
        <end position="915"/>
    </location>
</feature>
<feature type="domain" description="Amidohydrolase-related" evidence="10">
    <location>
        <begin position="22"/>
        <end position="234"/>
    </location>
</feature>
<dbReference type="Gene3D" id="3.20.20.140">
    <property type="entry name" value="Metal-dependent hydrolases"/>
    <property type="match status" value="1"/>
</dbReference>
<dbReference type="PANTHER" id="PTHR24305:SF232">
    <property type="entry name" value="P450, PUTATIVE (EUROFUNG)-RELATED"/>
    <property type="match status" value="1"/>
</dbReference>
<dbReference type="RefSeq" id="XP_001208443.1">
    <property type="nucleotide sequence ID" value="XM_001208443.1"/>
</dbReference>
<dbReference type="Pfam" id="PF04909">
    <property type="entry name" value="Amidohydro_2"/>
    <property type="match status" value="1"/>
</dbReference>
<feature type="region of interest" description="Disordered" evidence="9">
    <location>
        <begin position="939"/>
        <end position="1024"/>
    </location>
</feature>